<sequence>MPKYSFCCVCQAPIGTHFRSSGPTPVIYDQIKWWSFCRIIPRLNDPASSFEVSQIYYTVDGLSPEPLPSDAQESCQAGNAIQGDGQDRNMAHLLGCTCTPTSKCHLRQHGYKIHAYCWSVLERVAGPLASENLDVGLKSIDQVWQASSICLADWHLGHSETVCVPDLTTHCSWMNYAAACFAKADDPLTMRSPIQIPGLEAAIEWCKTSNNLTVSGDELRKNVRSPLNKLPLELHLEILDALTDNMDIVNAIRAFGWQIPDGYLKQRTPCKAIYELDPYGVCDIDWLKLMEQFGCHHKLFYNMKSRLHIFGIAAEIHTEMARNLSGNKS</sequence>
<name>A0ACB8UWH7_9EURO</name>
<evidence type="ECO:0000313" key="1">
    <source>
        <dbReference type="EMBL" id="KAI2386722.1"/>
    </source>
</evidence>
<accession>A0ACB8UWH7</accession>
<protein>
    <submittedName>
        <fullName evidence="1">Uncharacterized protein</fullName>
    </submittedName>
</protein>
<gene>
    <name evidence="1" type="ORF">LOY88_003443</name>
</gene>
<dbReference type="EMBL" id="JALBCA010000045">
    <property type="protein sequence ID" value="KAI2386722.1"/>
    <property type="molecule type" value="Genomic_DNA"/>
</dbReference>
<comment type="caution">
    <text evidence="1">The sequence shown here is derived from an EMBL/GenBank/DDBJ whole genome shotgun (WGS) entry which is preliminary data.</text>
</comment>
<reference evidence="1" key="1">
    <citation type="journal article" date="2022" name="bioRxiv">
        <title>Population genetic analysis of Ophidiomyces ophidiicola, the causative agent of snake fungal disease, indicates recent introductions to the USA.</title>
        <authorList>
            <person name="Ladner J.T."/>
            <person name="Palmer J.M."/>
            <person name="Ettinger C.L."/>
            <person name="Stajich J.E."/>
            <person name="Farrell T.M."/>
            <person name="Glorioso B.M."/>
            <person name="Lawson B."/>
            <person name="Price S.J."/>
            <person name="Stengle A.G."/>
            <person name="Grear D.A."/>
            <person name="Lorch J.M."/>
        </authorList>
    </citation>
    <scope>NUCLEOTIDE SEQUENCE</scope>
    <source>
        <strain evidence="1">NWHC 24266-5</strain>
    </source>
</reference>
<proteinExistence type="predicted"/>
<organism evidence="1">
    <name type="scientific">Ophidiomyces ophidiicola</name>
    <dbReference type="NCBI Taxonomy" id="1387563"/>
    <lineage>
        <taxon>Eukaryota</taxon>
        <taxon>Fungi</taxon>
        <taxon>Dikarya</taxon>
        <taxon>Ascomycota</taxon>
        <taxon>Pezizomycotina</taxon>
        <taxon>Eurotiomycetes</taxon>
        <taxon>Eurotiomycetidae</taxon>
        <taxon>Onygenales</taxon>
        <taxon>Onygenaceae</taxon>
        <taxon>Ophidiomyces</taxon>
    </lineage>
</organism>